<sequence length="368" mass="40857">MGWLGEFGFELSGFRSNGSDSFFGSFMYRVIWVRVIRVSGHSGSGSIGFRVGRVRVLTSGQLGLTSRVIQVSGHTVLGSLGLRVIRVSGHLGYGSFGSRIIWDAGLSGLGLGGFGSFTFSSQIGLGEFGFGRVLGFRTTLLLKCSFNEHQITLCFESLDPFDIPICTQICNTSFNNAGPCVFLGYSLHQNSWEYSERGRGRGRSSSGRSSSTGRGRSSSSSVHNASPDGRSGNDINKYYHRRRIPKIIKSFVRGYLDVTVDGYCGFHVVASFVFNTQEDWPMVRDCMANELFTHRAMYEPMYIADIGGVDAAIRRIQWDGGPCRRNYWMQIFAHNIKDETGSNIQKNLWAEREMNSWAEKETNGHVSI</sequence>
<dbReference type="OrthoDB" id="1915076at2759"/>
<dbReference type="CDD" id="cd22744">
    <property type="entry name" value="OTU"/>
    <property type="match status" value="1"/>
</dbReference>
<feature type="region of interest" description="Disordered" evidence="1">
    <location>
        <begin position="196"/>
        <end position="236"/>
    </location>
</feature>
<accession>A0A1R3G069</accession>
<evidence type="ECO:0000313" key="2">
    <source>
        <dbReference type="EMBL" id="OMO51400.1"/>
    </source>
</evidence>
<dbReference type="EMBL" id="AWWV01015827">
    <property type="protein sequence ID" value="OMO51400.1"/>
    <property type="molecule type" value="Genomic_DNA"/>
</dbReference>
<protein>
    <recommendedName>
        <fullName evidence="4">OTU domain-containing protein</fullName>
    </recommendedName>
</protein>
<dbReference type="AlphaFoldDB" id="A0A1R3G069"/>
<name>A0A1R3G069_COCAP</name>
<reference evidence="2 3" key="1">
    <citation type="submission" date="2013-09" db="EMBL/GenBank/DDBJ databases">
        <title>Corchorus capsularis genome sequencing.</title>
        <authorList>
            <person name="Alam M."/>
            <person name="Haque M.S."/>
            <person name="Islam M.S."/>
            <person name="Emdad E.M."/>
            <person name="Islam M.M."/>
            <person name="Ahmed B."/>
            <person name="Halim A."/>
            <person name="Hossen Q.M.M."/>
            <person name="Hossain M.Z."/>
            <person name="Ahmed R."/>
            <person name="Khan M.M."/>
            <person name="Islam R."/>
            <person name="Rashid M.M."/>
            <person name="Khan S.A."/>
            <person name="Rahman M.S."/>
            <person name="Alam M."/>
        </authorList>
    </citation>
    <scope>NUCLEOTIDE SEQUENCE [LARGE SCALE GENOMIC DNA]</scope>
    <source>
        <strain evidence="3">cv. CVL-1</strain>
        <tissue evidence="2">Whole seedling</tissue>
    </source>
</reference>
<evidence type="ECO:0008006" key="4">
    <source>
        <dbReference type="Google" id="ProtNLM"/>
    </source>
</evidence>
<organism evidence="2 3">
    <name type="scientific">Corchorus capsularis</name>
    <name type="common">Jute</name>
    <dbReference type="NCBI Taxonomy" id="210143"/>
    <lineage>
        <taxon>Eukaryota</taxon>
        <taxon>Viridiplantae</taxon>
        <taxon>Streptophyta</taxon>
        <taxon>Embryophyta</taxon>
        <taxon>Tracheophyta</taxon>
        <taxon>Spermatophyta</taxon>
        <taxon>Magnoliopsida</taxon>
        <taxon>eudicotyledons</taxon>
        <taxon>Gunneridae</taxon>
        <taxon>Pentapetalae</taxon>
        <taxon>rosids</taxon>
        <taxon>malvids</taxon>
        <taxon>Malvales</taxon>
        <taxon>Malvaceae</taxon>
        <taxon>Grewioideae</taxon>
        <taxon>Apeibeae</taxon>
        <taxon>Corchorus</taxon>
    </lineage>
</organism>
<feature type="compositionally biased region" description="Low complexity" evidence="1">
    <location>
        <begin position="203"/>
        <end position="221"/>
    </location>
</feature>
<dbReference type="Proteomes" id="UP000188268">
    <property type="component" value="Unassembled WGS sequence"/>
</dbReference>
<proteinExistence type="predicted"/>
<evidence type="ECO:0000256" key="1">
    <source>
        <dbReference type="SAM" id="MobiDB-lite"/>
    </source>
</evidence>
<comment type="caution">
    <text evidence="2">The sequence shown here is derived from an EMBL/GenBank/DDBJ whole genome shotgun (WGS) entry which is preliminary data.</text>
</comment>
<keyword evidence="3" id="KW-1185">Reference proteome</keyword>
<evidence type="ECO:0000313" key="3">
    <source>
        <dbReference type="Proteomes" id="UP000188268"/>
    </source>
</evidence>
<gene>
    <name evidence="2" type="ORF">CCACVL1_29814</name>
</gene>
<dbReference type="Gramene" id="OMO51400">
    <property type="protein sequence ID" value="OMO51400"/>
    <property type="gene ID" value="CCACVL1_29814"/>
</dbReference>